<name>A0A225DU08_9BACT</name>
<proteinExistence type="predicted"/>
<sequence>MVADTVTVLTSVRSAAVVVPVMWTDRVAPVARVVGLRTNWPPLMENAPGVVWDAIDQTLPFPRVGSGSEKVTPFAVPGPVFVTVTVNPAVAPATTLGASAVLVTVTSGERTFSVAVAGGTGGTFGTVMVAVLTSGTVSGDAVGTVVATTWTTKLEPLANETAPLFRSWRLPPLMTNVEAFGLAGSMDQLRAVPASVGSGSVSDSPVAVLVPGALEIVTVNPAWPPASTLGASAVLTTDTSGGVAR</sequence>
<dbReference type="AlphaFoldDB" id="A0A225DU08"/>
<comment type="caution">
    <text evidence="1">The sequence shown here is derived from an EMBL/GenBank/DDBJ whole genome shotgun (WGS) entry which is preliminary data.</text>
</comment>
<dbReference type="EMBL" id="NIDE01000007">
    <property type="protein sequence ID" value="OWK41086.1"/>
    <property type="molecule type" value="Genomic_DNA"/>
</dbReference>
<protein>
    <submittedName>
        <fullName evidence="1">Uncharacterized protein</fullName>
    </submittedName>
</protein>
<evidence type="ECO:0000313" key="1">
    <source>
        <dbReference type="EMBL" id="OWK41086.1"/>
    </source>
</evidence>
<dbReference type="Proteomes" id="UP000214646">
    <property type="component" value="Unassembled WGS sequence"/>
</dbReference>
<organism evidence="1 2">
    <name type="scientific">Fimbriiglobus ruber</name>
    <dbReference type="NCBI Taxonomy" id="1908690"/>
    <lineage>
        <taxon>Bacteria</taxon>
        <taxon>Pseudomonadati</taxon>
        <taxon>Planctomycetota</taxon>
        <taxon>Planctomycetia</taxon>
        <taxon>Gemmatales</taxon>
        <taxon>Gemmataceae</taxon>
        <taxon>Fimbriiglobus</taxon>
    </lineage>
</organism>
<gene>
    <name evidence="1" type="ORF">FRUB_04978</name>
</gene>
<reference evidence="2" key="1">
    <citation type="submission" date="2017-06" db="EMBL/GenBank/DDBJ databases">
        <title>Genome analysis of Fimbriiglobus ruber SP5, the first member of the order Planctomycetales with confirmed chitinolytic capability.</title>
        <authorList>
            <person name="Ravin N.V."/>
            <person name="Rakitin A.L."/>
            <person name="Ivanova A.A."/>
            <person name="Beletsky A.V."/>
            <person name="Kulichevskaya I.S."/>
            <person name="Mardanov A.V."/>
            <person name="Dedysh S.N."/>
        </authorList>
    </citation>
    <scope>NUCLEOTIDE SEQUENCE [LARGE SCALE GENOMIC DNA]</scope>
    <source>
        <strain evidence="2">SP5</strain>
    </source>
</reference>
<keyword evidence="2" id="KW-1185">Reference proteome</keyword>
<evidence type="ECO:0000313" key="2">
    <source>
        <dbReference type="Proteomes" id="UP000214646"/>
    </source>
</evidence>
<accession>A0A225DU08</accession>